<keyword evidence="1" id="KW-0863">Zinc-finger</keyword>
<evidence type="ECO:0000256" key="2">
    <source>
        <dbReference type="SAM" id="MobiDB-lite"/>
    </source>
</evidence>
<reference evidence="4" key="1">
    <citation type="submission" date="2022-11" db="EMBL/GenBank/DDBJ databases">
        <authorList>
            <person name="Petersen C."/>
        </authorList>
    </citation>
    <scope>NUCLEOTIDE SEQUENCE</scope>
    <source>
        <strain evidence="4">IBT 19713</strain>
    </source>
</reference>
<dbReference type="CDD" id="cd16620">
    <property type="entry name" value="vRING-HC-C4C4_RBBP6"/>
    <property type="match status" value="1"/>
</dbReference>
<dbReference type="PROSITE" id="PS50089">
    <property type="entry name" value="ZF_RING_2"/>
    <property type="match status" value="1"/>
</dbReference>
<evidence type="ECO:0000256" key="1">
    <source>
        <dbReference type="PROSITE-ProRule" id="PRU00175"/>
    </source>
</evidence>
<name>A0A9W9TJY7_9EURO</name>
<dbReference type="Gene3D" id="3.30.40.10">
    <property type="entry name" value="Zinc/RING finger domain, C3HC4 (zinc finger)"/>
    <property type="match status" value="1"/>
</dbReference>
<evidence type="ECO:0000313" key="4">
    <source>
        <dbReference type="EMBL" id="KAJ5223985.1"/>
    </source>
</evidence>
<protein>
    <recommendedName>
        <fullName evidence="3">RING-type domain-containing protein</fullName>
    </recommendedName>
</protein>
<feature type="region of interest" description="Disordered" evidence="2">
    <location>
        <begin position="671"/>
        <end position="690"/>
    </location>
</feature>
<evidence type="ECO:0000313" key="5">
    <source>
        <dbReference type="Proteomes" id="UP001150941"/>
    </source>
</evidence>
<feature type="compositionally biased region" description="Low complexity" evidence="2">
    <location>
        <begin position="153"/>
        <end position="165"/>
    </location>
</feature>
<feature type="compositionally biased region" description="Polar residues" evidence="2">
    <location>
        <begin position="174"/>
        <end position="199"/>
    </location>
</feature>
<dbReference type="GO" id="GO:0008270">
    <property type="term" value="F:zinc ion binding"/>
    <property type="evidence" value="ECO:0007669"/>
    <property type="project" value="UniProtKB-KW"/>
</dbReference>
<feature type="compositionally biased region" description="Low complexity" evidence="2">
    <location>
        <begin position="200"/>
        <end position="209"/>
    </location>
</feature>
<feature type="compositionally biased region" description="Basic residues" evidence="2">
    <location>
        <begin position="548"/>
        <end position="559"/>
    </location>
</feature>
<proteinExistence type="predicted"/>
<gene>
    <name evidence="4" type="ORF">N7468_008527</name>
</gene>
<dbReference type="OrthoDB" id="106784at2759"/>
<reference evidence="4" key="2">
    <citation type="journal article" date="2023" name="IMA Fungus">
        <title>Comparative genomic study of the Penicillium genus elucidates a diverse pangenome and 15 lateral gene transfer events.</title>
        <authorList>
            <person name="Petersen C."/>
            <person name="Sorensen T."/>
            <person name="Nielsen M.R."/>
            <person name="Sondergaard T.E."/>
            <person name="Sorensen J.L."/>
            <person name="Fitzpatrick D.A."/>
            <person name="Frisvad J.C."/>
            <person name="Nielsen K.L."/>
        </authorList>
    </citation>
    <scope>NUCLEOTIDE SEQUENCE</scope>
    <source>
        <strain evidence="4">IBT 19713</strain>
    </source>
</reference>
<sequence>MAAADPPAGLMVIASLLPQEEIPMKLRCAICNLLATNAFRLPCCDQSICETCQNSLSDTCPVCAHSPVSPDLCRPNKALRITLKAYLRTEEKKREKERQAAAPPTPTTTNPPAKTESQGCEENQAKNETVPDVPESSGVAAAEGPNGKADTVEASPSTEPAESAANVNHPEPANPSNEVSHFSSRVRSTSAHTKQSTQQPDDAPTDATNPPSPADAQVDPAVKNGIAAQDAPLLPGQISNLAGGGQGGFSGIPWNSNGNFGAMNRMNGMNPFMASSMYNFPNQMGMSMMNMDPRAANQGMFGDYGMNMTGMGMNMGMNFNGQNMYGTLGWDGSQQNMWQGGENKFNPNAFANGTGPPYEDHLAGPICLTILTRITSLVTTGRAIAEVDSEVVGEASIIKVAAMEKTESEVEVNPADGEPLSGESNLVNGDSQQLQGIPTIDSLDESSTAMPNGYPNYSNHPNVGYGRGGYMRGHMAHRGGGSMSGSTHPHVELRNPGVEGAPAAPRAMREGRPNTSLLRQRGFHNHTRTLSGSKASGVPARMTATTPKPRKNHRQRPLKNTRKPRILDLDLLRRLKIELHNVAHLQSMAPMMTGKAAMEVAQGIEIVTLGLHRRALHITLRDVTVTRIEIAEPATNLTVHDVTAAEMAAATPTETGIPKDQTGLTLVASPDESAVTTAQPETDPVGGRMTSPVTGFVIVTVVTETETETATETEIVSVSGTGTGTVAIETGNQTQTADATGNTTELTIEAVNPGGSERKNASDVVTVPKQRNGYDDRSHDRDSTKAAAEKDPNTLEREARDRERMLREKQRREKANSGSRRDSRPDRVVAGRRINFKYEDEL</sequence>
<keyword evidence="1" id="KW-0862">Zinc</keyword>
<comment type="caution">
    <text evidence="4">The sequence shown here is derived from an EMBL/GenBank/DDBJ whole genome shotgun (WGS) entry which is preliminary data.</text>
</comment>
<dbReference type="EMBL" id="JAPQKS010000006">
    <property type="protein sequence ID" value="KAJ5223985.1"/>
    <property type="molecule type" value="Genomic_DNA"/>
</dbReference>
<accession>A0A9W9TJY7</accession>
<evidence type="ECO:0000259" key="3">
    <source>
        <dbReference type="PROSITE" id="PS50089"/>
    </source>
</evidence>
<dbReference type="AlphaFoldDB" id="A0A9W9TJY7"/>
<keyword evidence="1" id="KW-0479">Metal-binding</keyword>
<dbReference type="SUPFAM" id="SSF57850">
    <property type="entry name" value="RING/U-box"/>
    <property type="match status" value="1"/>
</dbReference>
<organism evidence="4 5">
    <name type="scientific">Penicillium chermesinum</name>
    <dbReference type="NCBI Taxonomy" id="63820"/>
    <lineage>
        <taxon>Eukaryota</taxon>
        <taxon>Fungi</taxon>
        <taxon>Dikarya</taxon>
        <taxon>Ascomycota</taxon>
        <taxon>Pezizomycotina</taxon>
        <taxon>Eurotiomycetes</taxon>
        <taxon>Eurotiomycetidae</taxon>
        <taxon>Eurotiales</taxon>
        <taxon>Aspergillaceae</taxon>
        <taxon>Penicillium</taxon>
    </lineage>
</organism>
<dbReference type="InterPro" id="IPR013083">
    <property type="entry name" value="Znf_RING/FYVE/PHD"/>
</dbReference>
<feature type="compositionally biased region" description="Basic and acidic residues" evidence="2">
    <location>
        <begin position="772"/>
        <end position="829"/>
    </location>
</feature>
<keyword evidence="5" id="KW-1185">Reference proteome</keyword>
<feature type="compositionally biased region" description="Basic and acidic residues" evidence="2">
    <location>
        <begin position="90"/>
        <end position="99"/>
    </location>
</feature>
<dbReference type="GeneID" id="83205126"/>
<feature type="region of interest" description="Disordered" evidence="2">
    <location>
        <begin position="90"/>
        <end position="218"/>
    </location>
</feature>
<dbReference type="RefSeq" id="XP_058328168.1">
    <property type="nucleotide sequence ID" value="XM_058477823.1"/>
</dbReference>
<feature type="region of interest" description="Disordered" evidence="2">
    <location>
        <begin position="753"/>
        <end position="842"/>
    </location>
</feature>
<dbReference type="InterPro" id="IPR001841">
    <property type="entry name" value="Znf_RING"/>
</dbReference>
<feature type="domain" description="RING-type" evidence="3">
    <location>
        <begin position="28"/>
        <end position="63"/>
    </location>
</feature>
<feature type="region of interest" description="Disordered" evidence="2">
    <location>
        <begin position="523"/>
        <end position="559"/>
    </location>
</feature>
<dbReference type="Proteomes" id="UP001150941">
    <property type="component" value="Unassembled WGS sequence"/>
</dbReference>